<evidence type="ECO:0000313" key="3">
    <source>
        <dbReference type="Proteomes" id="UP000041254"/>
    </source>
</evidence>
<gene>
    <name evidence="2" type="ORF">Vbra_7679</name>
</gene>
<dbReference type="AlphaFoldDB" id="A0A0G4EJJ3"/>
<sequence>MRAVIVSNRGGRGFVSGRRSAVSALQMPSRVPCRSSPHTKASSTTKGDTQQPPYLLPSLGAPFGLRPAASVQTYCAPRECGQEVEVVGVAAAAASLVWIRSADQMLGLRLEYFTFEGKCAVKTSRRGRLSTALSRQGRWVWVSATQWVEDFPILSPDTMAVIGRVYQDLLFDAPRRVKAMQVVMGRHDHDLYGINTVRLIGYGLPTVTLISGITSIGEDQCLQV</sequence>
<dbReference type="VEuPathDB" id="CryptoDB:Vbra_7679"/>
<evidence type="ECO:0000256" key="1">
    <source>
        <dbReference type="SAM" id="MobiDB-lite"/>
    </source>
</evidence>
<protein>
    <submittedName>
        <fullName evidence="2">Uncharacterized protein</fullName>
    </submittedName>
</protein>
<organism evidence="2 3">
    <name type="scientific">Vitrella brassicaformis (strain CCMP3155)</name>
    <dbReference type="NCBI Taxonomy" id="1169540"/>
    <lineage>
        <taxon>Eukaryota</taxon>
        <taxon>Sar</taxon>
        <taxon>Alveolata</taxon>
        <taxon>Colpodellida</taxon>
        <taxon>Vitrellaceae</taxon>
        <taxon>Vitrella</taxon>
    </lineage>
</organism>
<dbReference type="Proteomes" id="UP000041254">
    <property type="component" value="Unassembled WGS sequence"/>
</dbReference>
<name>A0A0G4EJJ3_VITBC</name>
<dbReference type="EMBL" id="CDMY01000243">
    <property type="protein sequence ID" value="CEL96699.1"/>
    <property type="molecule type" value="Genomic_DNA"/>
</dbReference>
<feature type="region of interest" description="Disordered" evidence="1">
    <location>
        <begin position="26"/>
        <end position="53"/>
    </location>
</feature>
<evidence type="ECO:0000313" key="2">
    <source>
        <dbReference type="EMBL" id="CEL96699.1"/>
    </source>
</evidence>
<reference evidence="2 3" key="1">
    <citation type="submission" date="2014-11" db="EMBL/GenBank/DDBJ databases">
        <authorList>
            <person name="Zhu J."/>
            <person name="Qi W."/>
            <person name="Song R."/>
        </authorList>
    </citation>
    <scope>NUCLEOTIDE SEQUENCE [LARGE SCALE GENOMIC DNA]</scope>
</reference>
<accession>A0A0G4EJJ3</accession>
<dbReference type="InParanoid" id="A0A0G4EJJ3"/>
<proteinExistence type="predicted"/>
<keyword evidence="3" id="KW-1185">Reference proteome</keyword>
<feature type="compositionally biased region" description="Polar residues" evidence="1">
    <location>
        <begin position="36"/>
        <end position="52"/>
    </location>
</feature>